<gene>
    <name evidence="1" type="ORF">EPJ80_06415</name>
    <name evidence="2" type="ORF">EPJ81_05200</name>
</gene>
<dbReference type="AlphaFoldDB" id="A0A5C8CG44"/>
<accession>A0A5C8CG44</accession>
<dbReference type="RefSeq" id="WP_147546501.1">
    <property type="nucleotide sequence ID" value="NZ_SAXT01000004.1"/>
</dbReference>
<reference evidence="1" key="2">
    <citation type="submission" date="2019-01" db="EMBL/GenBank/DDBJ databases">
        <authorList>
            <person name="Thorell K."/>
        </authorList>
    </citation>
    <scope>NUCLEOTIDE SEQUENCE</scope>
    <source>
        <strain evidence="2">PC3997IV</strain>
        <strain evidence="1">W1</strain>
    </source>
</reference>
<dbReference type="Proteomes" id="UP000325116">
    <property type="component" value="Unassembled WGS sequence"/>
</dbReference>
<dbReference type="EMBL" id="SAYD01000018">
    <property type="protein sequence ID" value="TXJ38536.1"/>
    <property type="molecule type" value="Genomic_DNA"/>
</dbReference>
<protein>
    <submittedName>
        <fullName evidence="1">Uncharacterized protein</fullName>
    </submittedName>
</protein>
<evidence type="ECO:0000313" key="2">
    <source>
        <dbReference type="EMBL" id="TXJ38536.1"/>
    </source>
</evidence>
<dbReference type="EMBL" id="SAXT01000004">
    <property type="protein sequence ID" value="TXJ12414.1"/>
    <property type="molecule type" value="Genomic_DNA"/>
</dbReference>
<evidence type="ECO:0000313" key="1">
    <source>
        <dbReference type="EMBL" id="TXJ12414.1"/>
    </source>
</evidence>
<evidence type="ECO:0000313" key="4">
    <source>
        <dbReference type="Proteomes" id="UP000325116"/>
    </source>
</evidence>
<name>A0A5C8CG44_9SPIR</name>
<reference evidence="3 4" key="1">
    <citation type="journal article" date="1992" name="Lakartidningen">
        <title>[Penicillin V and not amoxicillin is the first choice preparation in acute otitis].</title>
        <authorList>
            <person name="Kamme C."/>
            <person name="Lundgren K."/>
            <person name="Prellner K."/>
        </authorList>
    </citation>
    <scope>NUCLEOTIDE SEQUENCE [LARGE SCALE GENOMIC DNA]</scope>
    <source>
        <strain evidence="2 3">PC3997IV</strain>
        <strain evidence="1 4">W1</strain>
    </source>
</reference>
<sequence>MKDIIKNYIEYAKEKSNVDEVLNKKLISQNENFLKLKEYSKENHDKEFEICKALSLELENMDILKSYSAANFIAHAFYHTDKIDEEIGKRIIDLFYKNIDYASRFIENISQFYNVDEDEITENDIGNLNLEIMYRLDYKPLEAFLGIDMMVAPIMTIACSNRNLRAYFRSLEPVEYIEYLENYIKGLGYLHVAAEACNITKVLILSPKVERGFFIETADISNCYHLITLMEAELYKKDLLKRYGIDGYEFNEKIYNIATGKEYPKELIETQAHQQYYTIYALCQDGKYKIENENGELELYNIIYGDMGPEEIPNDIENTHIIIMDSDGMWNKAIKWDMNYFTKLYPKLNPYVKILEEISDKEYKSWIEKIKAYNQKGL</sequence>
<evidence type="ECO:0000313" key="3">
    <source>
        <dbReference type="Proteomes" id="UP000325002"/>
    </source>
</evidence>
<organism evidence="1 4">
    <name type="scientific">Brachyspira aalborgi</name>
    <dbReference type="NCBI Taxonomy" id="29522"/>
    <lineage>
        <taxon>Bacteria</taxon>
        <taxon>Pseudomonadati</taxon>
        <taxon>Spirochaetota</taxon>
        <taxon>Spirochaetia</taxon>
        <taxon>Brachyspirales</taxon>
        <taxon>Brachyspiraceae</taxon>
        <taxon>Brachyspira</taxon>
    </lineage>
</organism>
<proteinExistence type="predicted"/>
<dbReference type="Proteomes" id="UP000325002">
    <property type="component" value="Unassembled WGS sequence"/>
</dbReference>
<comment type="caution">
    <text evidence="1">The sequence shown here is derived from an EMBL/GenBank/DDBJ whole genome shotgun (WGS) entry which is preliminary data.</text>
</comment>